<dbReference type="EMBL" id="KN557446">
    <property type="protein sequence ID" value="KHJ87581.1"/>
    <property type="molecule type" value="Genomic_DNA"/>
</dbReference>
<keyword evidence="1" id="KW-0732">Signal</keyword>
<protein>
    <submittedName>
        <fullName evidence="2">Uncharacterized protein</fullName>
    </submittedName>
</protein>
<proteinExistence type="predicted"/>
<sequence length="106" mass="12763">MFSRLLLCIITVSIINVDCFKELVVRRKYKSKSANEAIYGKTSCFEFPYKCGRIEKFPEIVYRIRRESCRSIPLFTDYVKEDFQLLGELVRRNSNRRRPIRARRNF</sequence>
<evidence type="ECO:0000313" key="2">
    <source>
        <dbReference type="EMBL" id="KHJ87581.1"/>
    </source>
</evidence>
<evidence type="ECO:0000313" key="3">
    <source>
        <dbReference type="Proteomes" id="UP000053660"/>
    </source>
</evidence>
<dbReference type="AlphaFoldDB" id="A0A0B1SUL9"/>
<feature type="chain" id="PRO_5002082712" evidence="1">
    <location>
        <begin position="20"/>
        <end position="106"/>
    </location>
</feature>
<evidence type="ECO:0000256" key="1">
    <source>
        <dbReference type="SAM" id="SignalP"/>
    </source>
</evidence>
<reference evidence="2 3" key="1">
    <citation type="submission" date="2014-03" db="EMBL/GenBank/DDBJ databases">
        <title>Draft genome of the hookworm Oesophagostomum dentatum.</title>
        <authorList>
            <person name="Mitreva M."/>
        </authorList>
    </citation>
    <scope>NUCLEOTIDE SEQUENCE [LARGE SCALE GENOMIC DNA]</scope>
    <source>
        <strain evidence="2 3">OD-Hann</strain>
    </source>
</reference>
<organism evidence="2 3">
    <name type="scientific">Oesophagostomum dentatum</name>
    <name type="common">Nodular worm</name>
    <dbReference type="NCBI Taxonomy" id="61180"/>
    <lineage>
        <taxon>Eukaryota</taxon>
        <taxon>Metazoa</taxon>
        <taxon>Ecdysozoa</taxon>
        <taxon>Nematoda</taxon>
        <taxon>Chromadorea</taxon>
        <taxon>Rhabditida</taxon>
        <taxon>Rhabditina</taxon>
        <taxon>Rhabditomorpha</taxon>
        <taxon>Strongyloidea</taxon>
        <taxon>Strongylidae</taxon>
        <taxon>Oesophagostomum</taxon>
    </lineage>
</organism>
<feature type="signal peptide" evidence="1">
    <location>
        <begin position="1"/>
        <end position="19"/>
    </location>
</feature>
<gene>
    <name evidence="2" type="ORF">OESDEN_12644</name>
</gene>
<name>A0A0B1SUL9_OESDE</name>
<dbReference type="Proteomes" id="UP000053660">
    <property type="component" value="Unassembled WGS sequence"/>
</dbReference>
<keyword evidence="3" id="KW-1185">Reference proteome</keyword>
<accession>A0A0B1SUL9</accession>